<keyword evidence="1 5" id="KW-1003">Cell membrane</keyword>
<feature type="transmembrane region" description="Helical" evidence="5">
    <location>
        <begin position="34"/>
        <end position="53"/>
    </location>
</feature>
<dbReference type="PANTHER" id="PTHR36116:SF1">
    <property type="entry name" value="UPF0060 MEMBRANE PROTEIN YNFA"/>
    <property type="match status" value="1"/>
</dbReference>
<proteinExistence type="inferred from homology"/>
<dbReference type="EMBL" id="DF384213">
    <property type="protein sequence ID" value="GAE01339.1"/>
    <property type="molecule type" value="Genomic_DNA"/>
</dbReference>
<comment type="similarity">
    <text evidence="5">Belongs to the UPF0060 family.</text>
</comment>
<dbReference type="HAMAP" id="MF_00010">
    <property type="entry name" value="UPF0060"/>
    <property type="match status" value="1"/>
</dbReference>
<dbReference type="RefSeq" id="WP_030033891.1">
    <property type="nucleotide sequence ID" value="NZ_DF384213.1"/>
</dbReference>
<evidence type="ECO:0000256" key="4">
    <source>
        <dbReference type="ARBA" id="ARBA00023136"/>
    </source>
</evidence>
<gene>
    <name evidence="6" type="ORF">CBO05C_1029</name>
</gene>
<keyword evidence="2 5" id="KW-0812">Transmembrane</keyword>
<dbReference type="AlphaFoldDB" id="A0A0S6U0F5"/>
<reference evidence="6" key="1">
    <citation type="submission" date="2013-10" db="EMBL/GenBank/DDBJ databases">
        <title>Draft genome sequence of Clostridium botulinum type B strain Osaka05.</title>
        <authorList>
            <person name="Sakaguchi Y."/>
            <person name="Hosomi K."/>
            <person name="Uchiyama J."/>
            <person name="Ogura Y."/>
            <person name="Sakaguchi M."/>
            <person name="Kohda T."/>
            <person name="Mukamoto M."/>
            <person name="Misawa N."/>
            <person name="Matsuzaki S."/>
            <person name="Hayashi T."/>
            <person name="Kozaki S."/>
        </authorList>
    </citation>
    <scope>NUCLEOTIDE SEQUENCE</scope>
    <source>
        <strain evidence="6">Osaka05</strain>
    </source>
</reference>
<evidence type="ECO:0000256" key="5">
    <source>
        <dbReference type="HAMAP-Rule" id="MF_00010"/>
    </source>
</evidence>
<name>A0A0S6U0F5_CLOBO</name>
<dbReference type="Pfam" id="PF02694">
    <property type="entry name" value="UPF0060"/>
    <property type="match status" value="1"/>
</dbReference>
<dbReference type="NCBIfam" id="NF002586">
    <property type="entry name" value="PRK02237.1"/>
    <property type="match status" value="1"/>
</dbReference>
<accession>A0A0S6U0F5</accession>
<dbReference type="PANTHER" id="PTHR36116">
    <property type="entry name" value="UPF0060 MEMBRANE PROTEIN YNFA"/>
    <property type="match status" value="1"/>
</dbReference>
<evidence type="ECO:0000256" key="2">
    <source>
        <dbReference type="ARBA" id="ARBA00022692"/>
    </source>
</evidence>
<keyword evidence="3 5" id="KW-1133">Transmembrane helix</keyword>
<organism evidence="6">
    <name type="scientific">Clostridium botulinum B str. Osaka05</name>
    <dbReference type="NCBI Taxonomy" id="1407017"/>
    <lineage>
        <taxon>Bacteria</taxon>
        <taxon>Bacillati</taxon>
        <taxon>Bacillota</taxon>
        <taxon>Clostridia</taxon>
        <taxon>Eubacteriales</taxon>
        <taxon>Clostridiaceae</taxon>
        <taxon>Clostridium</taxon>
    </lineage>
</organism>
<comment type="subcellular location">
    <subcellularLocation>
        <location evidence="5">Cell membrane</location>
        <topology evidence="5">Multi-pass membrane protein</topology>
    </subcellularLocation>
</comment>
<evidence type="ECO:0000313" key="6">
    <source>
        <dbReference type="EMBL" id="GAE01339.1"/>
    </source>
</evidence>
<dbReference type="InterPro" id="IPR037185">
    <property type="entry name" value="EmrE-like"/>
</dbReference>
<evidence type="ECO:0000256" key="3">
    <source>
        <dbReference type="ARBA" id="ARBA00022989"/>
    </source>
</evidence>
<feature type="transmembrane region" description="Helical" evidence="5">
    <location>
        <begin position="7"/>
        <end position="28"/>
    </location>
</feature>
<feature type="transmembrane region" description="Helical" evidence="5">
    <location>
        <begin position="60"/>
        <end position="80"/>
    </location>
</feature>
<dbReference type="Proteomes" id="UP000054164">
    <property type="component" value="Unassembled WGS sequence"/>
</dbReference>
<keyword evidence="4 5" id="KW-0472">Membrane</keyword>
<dbReference type="InterPro" id="IPR003844">
    <property type="entry name" value="UPF0060"/>
</dbReference>
<evidence type="ECO:0000256" key="1">
    <source>
        <dbReference type="ARBA" id="ARBA00022475"/>
    </source>
</evidence>
<feature type="transmembrane region" description="Helical" evidence="5">
    <location>
        <begin position="92"/>
        <end position="109"/>
    </location>
</feature>
<protein>
    <submittedName>
        <fullName evidence="6">YnfA family protein</fullName>
    </submittedName>
</protein>
<dbReference type="HOGENOM" id="CLU_117653_0_1_9"/>
<sequence>MEILKSLFYFLLAGVFEIGGGYLIWLWLRDGKSILYGLFGVIALIIYGVIPTLQPPSANFGRVYATYGGIFIVLSIIWGWKIDDVIPDKFDLIGGAIALIGVLIIMYYPRG</sequence>
<dbReference type="SUPFAM" id="SSF103481">
    <property type="entry name" value="Multidrug resistance efflux transporter EmrE"/>
    <property type="match status" value="1"/>
</dbReference>
<dbReference type="GO" id="GO:0005886">
    <property type="term" value="C:plasma membrane"/>
    <property type="evidence" value="ECO:0007669"/>
    <property type="project" value="UniProtKB-SubCell"/>
</dbReference>